<dbReference type="Pfam" id="PF00005">
    <property type="entry name" value="ABC_tran"/>
    <property type="match status" value="1"/>
</dbReference>
<keyword evidence="4" id="KW-0547">Nucleotide-binding</keyword>
<keyword evidence="6" id="KW-0408">Iron</keyword>
<dbReference type="SMART" id="SM00382">
    <property type="entry name" value="AAA"/>
    <property type="match status" value="1"/>
</dbReference>
<evidence type="ECO:0000256" key="2">
    <source>
        <dbReference type="ARBA" id="ARBA00022475"/>
    </source>
</evidence>
<comment type="caution">
    <text evidence="10">The sequence shown here is derived from an EMBL/GenBank/DDBJ whole genome shotgun (WGS) entry which is preliminary data.</text>
</comment>
<gene>
    <name evidence="10" type="primary">potA</name>
    <name evidence="10" type="ORF">PAECIP111893_02354</name>
</gene>
<name>A0ABN8GCI8_9BACL</name>
<evidence type="ECO:0000256" key="3">
    <source>
        <dbReference type="ARBA" id="ARBA00022496"/>
    </source>
</evidence>
<evidence type="ECO:0000256" key="6">
    <source>
        <dbReference type="ARBA" id="ARBA00023004"/>
    </source>
</evidence>
<accession>A0ABN8GCI8</accession>
<dbReference type="InterPro" id="IPR003593">
    <property type="entry name" value="AAA+_ATPase"/>
</dbReference>
<dbReference type="RefSeq" id="WP_236342251.1">
    <property type="nucleotide sequence ID" value="NZ_CAKMMF010000011.1"/>
</dbReference>
<dbReference type="Proteomes" id="UP000838686">
    <property type="component" value="Unassembled WGS sequence"/>
</dbReference>
<dbReference type="EMBL" id="CAKMMF010000011">
    <property type="protein sequence ID" value="CAH1205468.1"/>
    <property type="molecule type" value="Genomic_DNA"/>
</dbReference>
<keyword evidence="5 10" id="KW-0067">ATP-binding</keyword>
<reference evidence="10" key="1">
    <citation type="submission" date="2022-01" db="EMBL/GenBank/DDBJ databases">
        <authorList>
            <person name="Criscuolo A."/>
        </authorList>
    </citation>
    <scope>NUCLEOTIDE SEQUENCE</scope>
    <source>
        <strain evidence="10">CIP111893</strain>
    </source>
</reference>
<dbReference type="PROSITE" id="PS00211">
    <property type="entry name" value="ABC_TRANSPORTER_1"/>
    <property type="match status" value="1"/>
</dbReference>
<evidence type="ECO:0000313" key="10">
    <source>
        <dbReference type="EMBL" id="CAH1205468.1"/>
    </source>
</evidence>
<dbReference type="InterPro" id="IPR050093">
    <property type="entry name" value="ABC_SmlMolc_Importer"/>
</dbReference>
<dbReference type="GO" id="GO:0005524">
    <property type="term" value="F:ATP binding"/>
    <property type="evidence" value="ECO:0007669"/>
    <property type="project" value="UniProtKB-KW"/>
</dbReference>
<dbReference type="InterPro" id="IPR027417">
    <property type="entry name" value="P-loop_NTPase"/>
</dbReference>
<dbReference type="InterPro" id="IPR017871">
    <property type="entry name" value="ABC_transporter-like_CS"/>
</dbReference>
<dbReference type="Gene3D" id="3.40.50.300">
    <property type="entry name" value="P-loop containing nucleotide triphosphate hydrolases"/>
    <property type="match status" value="1"/>
</dbReference>
<keyword evidence="8" id="KW-0472">Membrane</keyword>
<dbReference type="SUPFAM" id="SSF52540">
    <property type="entry name" value="P-loop containing nucleoside triphosphate hydrolases"/>
    <property type="match status" value="1"/>
</dbReference>
<protein>
    <submittedName>
        <fullName evidence="10">Spermidine/putrescine import ATP-binding protein PotA</fullName>
    </submittedName>
</protein>
<dbReference type="CDD" id="cd03259">
    <property type="entry name" value="ABC_Carb_Solutes_like"/>
    <property type="match status" value="1"/>
</dbReference>
<sequence length="366" mass="41181">MNTNMILSISHLSKRYPPHLVINDLSCEIHDGEFISILGPSGGGKSTLLQLIAGLVTPDEGEIRIREKLVSSSETMIAPENRGVNMVFQNYALWPHMNVYDHIAFGLKRQKLPRAERDQRVQHLLQMLELQGLENRVPAELSGGQQQRVAIARALATAPKILLLDEPMSNLDGYLRLQMRSKLKALFGQLGTTVLYVTHDPEEALAMADRLIIMRDGRIEQMDTPQQCYLQPASPWVAGMLGAINSNNSLEAAQDIELINMGDQSMRGMIPIPEIHIVTGQRLELRSRPEDITIFEEEPTSIPPHYSMVRPLVLDSGFEGKHWRITLLVEPDIFFYGFHHTSLVSGTRVWAISDSSKLFIYPFTNP</sequence>
<dbReference type="PANTHER" id="PTHR42781">
    <property type="entry name" value="SPERMIDINE/PUTRESCINE IMPORT ATP-BINDING PROTEIN POTA"/>
    <property type="match status" value="1"/>
</dbReference>
<evidence type="ECO:0000256" key="4">
    <source>
        <dbReference type="ARBA" id="ARBA00022741"/>
    </source>
</evidence>
<dbReference type="InterPro" id="IPR015853">
    <property type="entry name" value="ABC_transpr_FbpC"/>
</dbReference>
<dbReference type="PROSITE" id="PS50893">
    <property type="entry name" value="ABC_TRANSPORTER_2"/>
    <property type="match status" value="1"/>
</dbReference>
<feature type="domain" description="ABC transporter" evidence="9">
    <location>
        <begin position="7"/>
        <end position="241"/>
    </location>
</feature>
<organism evidence="10 11">
    <name type="scientific">Paenibacillus plantiphilus</name>
    <dbReference type="NCBI Taxonomy" id="2905650"/>
    <lineage>
        <taxon>Bacteria</taxon>
        <taxon>Bacillati</taxon>
        <taxon>Bacillota</taxon>
        <taxon>Bacilli</taxon>
        <taxon>Bacillales</taxon>
        <taxon>Paenibacillaceae</taxon>
        <taxon>Paenibacillus</taxon>
    </lineage>
</organism>
<evidence type="ECO:0000256" key="5">
    <source>
        <dbReference type="ARBA" id="ARBA00022840"/>
    </source>
</evidence>
<evidence type="ECO:0000256" key="8">
    <source>
        <dbReference type="ARBA" id="ARBA00023136"/>
    </source>
</evidence>
<evidence type="ECO:0000256" key="1">
    <source>
        <dbReference type="ARBA" id="ARBA00022448"/>
    </source>
</evidence>
<keyword evidence="1" id="KW-0813">Transport</keyword>
<evidence type="ECO:0000256" key="7">
    <source>
        <dbReference type="ARBA" id="ARBA00023065"/>
    </source>
</evidence>
<dbReference type="InterPro" id="IPR003439">
    <property type="entry name" value="ABC_transporter-like_ATP-bd"/>
</dbReference>
<keyword evidence="11" id="KW-1185">Reference proteome</keyword>
<keyword evidence="2" id="KW-1003">Cell membrane</keyword>
<keyword evidence="3" id="KW-0410">Iron transport</keyword>
<keyword evidence="7" id="KW-0406">Ion transport</keyword>
<dbReference type="PANTHER" id="PTHR42781:SF4">
    <property type="entry name" value="SPERMIDINE_PUTRESCINE IMPORT ATP-BINDING PROTEIN POTA"/>
    <property type="match status" value="1"/>
</dbReference>
<evidence type="ECO:0000313" key="11">
    <source>
        <dbReference type="Proteomes" id="UP000838686"/>
    </source>
</evidence>
<evidence type="ECO:0000259" key="9">
    <source>
        <dbReference type="PROSITE" id="PS50893"/>
    </source>
</evidence>
<proteinExistence type="predicted"/>